<dbReference type="Proteomes" id="UP001183414">
    <property type="component" value="Unassembled WGS sequence"/>
</dbReference>
<evidence type="ECO:0000313" key="2">
    <source>
        <dbReference type="Proteomes" id="UP001183414"/>
    </source>
</evidence>
<comment type="caution">
    <text evidence="1">The sequence shown here is derived from an EMBL/GenBank/DDBJ whole genome shotgun (WGS) entry which is preliminary data.</text>
</comment>
<reference evidence="2" key="1">
    <citation type="submission" date="2023-07" db="EMBL/GenBank/DDBJ databases">
        <title>30 novel species of actinomycetes from the DSMZ collection.</title>
        <authorList>
            <person name="Nouioui I."/>
        </authorList>
    </citation>
    <scope>NUCLEOTIDE SEQUENCE [LARGE SCALE GENOMIC DNA]</scope>
    <source>
        <strain evidence="2">DSM 42041</strain>
    </source>
</reference>
<sequence length="147" mass="15646">MTGDAHPPAWHFTLPWAELDVFARDPVPPVLRPAADLAARLEDRFRPALLRFARGGEGAYVAVWPPDRPGPPQDVPHPDDLRGVALGQAGTLSCRVCSARVPALYPEAGLPLFGPHLAAHRLIGGCPQCGSGFATSRVQALAVLPPR</sequence>
<protein>
    <submittedName>
        <fullName evidence="1">Uncharacterized protein</fullName>
    </submittedName>
</protein>
<dbReference type="RefSeq" id="WP_311673299.1">
    <property type="nucleotide sequence ID" value="NZ_JAVREQ010000009.1"/>
</dbReference>
<evidence type="ECO:0000313" key="1">
    <source>
        <dbReference type="EMBL" id="MDT0379495.1"/>
    </source>
</evidence>
<proteinExistence type="predicted"/>
<gene>
    <name evidence="1" type="ORF">RM572_12035</name>
</gene>
<dbReference type="EMBL" id="JAVREQ010000009">
    <property type="protein sequence ID" value="MDT0379495.1"/>
    <property type="molecule type" value="Genomic_DNA"/>
</dbReference>
<accession>A0ABU2NRX9</accession>
<name>A0ABU2NRX9_9ACTN</name>
<keyword evidence="2" id="KW-1185">Reference proteome</keyword>
<organism evidence="1 2">
    <name type="scientific">Streptomyces hazeniae</name>
    <dbReference type="NCBI Taxonomy" id="3075538"/>
    <lineage>
        <taxon>Bacteria</taxon>
        <taxon>Bacillati</taxon>
        <taxon>Actinomycetota</taxon>
        <taxon>Actinomycetes</taxon>
        <taxon>Kitasatosporales</taxon>
        <taxon>Streptomycetaceae</taxon>
        <taxon>Streptomyces</taxon>
    </lineage>
</organism>